<accession>A0AAN7M195</accession>
<evidence type="ECO:0000313" key="3">
    <source>
        <dbReference type="Proteomes" id="UP001346149"/>
    </source>
</evidence>
<dbReference type="SUPFAM" id="SSF81383">
    <property type="entry name" value="F-box domain"/>
    <property type="match status" value="1"/>
</dbReference>
<name>A0AAN7M195_TRANT</name>
<dbReference type="PROSITE" id="PS50181">
    <property type="entry name" value="FBOX"/>
    <property type="match status" value="1"/>
</dbReference>
<organism evidence="2 3">
    <name type="scientific">Trapa natans</name>
    <name type="common">Water chestnut</name>
    <dbReference type="NCBI Taxonomy" id="22666"/>
    <lineage>
        <taxon>Eukaryota</taxon>
        <taxon>Viridiplantae</taxon>
        <taxon>Streptophyta</taxon>
        <taxon>Embryophyta</taxon>
        <taxon>Tracheophyta</taxon>
        <taxon>Spermatophyta</taxon>
        <taxon>Magnoliopsida</taxon>
        <taxon>eudicotyledons</taxon>
        <taxon>Gunneridae</taxon>
        <taxon>Pentapetalae</taxon>
        <taxon>rosids</taxon>
        <taxon>malvids</taxon>
        <taxon>Myrtales</taxon>
        <taxon>Lythraceae</taxon>
        <taxon>Trapa</taxon>
    </lineage>
</organism>
<feature type="domain" description="F-box" evidence="1">
    <location>
        <begin position="31"/>
        <end position="63"/>
    </location>
</feature>
<sequence>MPNNVLRIMEQQNHNSRSSSEKEIMAASCLEGTGGSLPDDIVTEILARLTMKSILRARSVCKH</sequence>
<keyword evidence="3" id="KW-1185">Reference proteome</keyword>
<dbReference type="InterPro" id="IPR001810">
    <property type="entry name" value="F-box_dom"/>
</dbReference>
<dbReference type="Gene3D" id="1.20.1280.50">
    <property type="match status" value="1"/>
</dbReference>
<dbReference type="AlphaFoldDB" id="A0AAN7M195"/>
<dbReference type="Pfam" id="PF00646">
    <property type="entry name" value="F-box"/>
    <property type="match status" value="1"/>
</dbReference>
<gene>
    <name evidence="2" type="ORF">SAY86_028835</name>
</gene>
<protein>
    <recommendedName>
        <fullName evidence="1">F-box domain-containing protein</fullName>
    </recommendedName>
</protein>
<dbReference type="EMBL" id="JAXQNO010000006">
    <property type="protein sequence ID" value="KAK4796509.1"/>
    <property type="molecule type" value="Genomic_DNA"/>
</dbReference>
<evidence type="ECO:0000313" key="2">
    <source>
        <dbReference type="EMBL" id="KAK4796509.1"/>
    </source>
</evidence>
<comment type="caution">
    <text evidence="2">The sequence shown here is derived from an EMBL/GenBank/DDBJ whole genome shotgun (WGS) entry which is preliminary data.</text>
</comment>
<proteinExistence type="predicted"/>
<evidence type="ECO:0000259" key="1">
    <source>
        <dbReference type="PROSITE" id="PS50181"/>
    </source>
</evidence>
<dbReference type="Proteomes" id="UP001346149">
    <property type="component" value="Unassembled WGS sequence"/>
</dbReference>
<dbReference type="InterPro" id="IPR036047">
    <property type="entry name" value="F-box-like_dom_sf"/>
</dbReference>
<reference evidence="2 3" key="1">
    <citation type="journal article" date="2023" name="Hortic Res">
        <title>Pangenome of water caltrop reveals structural variations and asymmetric subgenome divergence after allopolyploidization.</title>
        <authorList>
            <person name="Zhang X."/>
            <person name="Chen Y."/>
            <person name="Wang L."/>
            <person name="Yuan Y."/>
            <person name="Fang M."/>
            <person name="Shi L."/>
            <person name="Lu R."/>
            <person name="Comes H.P."/>
            <person name="Ma Y."/>
            <person name="Chen Y."/>
            <person name="Huang G."/>
            <person name="Zhou Y."/>
            <person name="Zheng Z."/>
            <person name="Qiu Y."/>
        </authorList>
    </citation>
    <scope>NUCLEOTIDE SEQUENCE [LARGE SCALE GENOMIC DNA]</scope>
    <source>
        <strain evidence="2">F231</strain>
    </source>
</reference>